<protein>
    <recommendedName>
        <fullName evidence="2">Borealin N-terminal domain-containing protein</fullName>
    </recommendedName>
</protein>
<dbReference type="Proteomes" id="UP000285326">
    <property type="component" value="Unassembled WGS sequence"/>
</dbReference>
<accession>A0A420ILI9</accession>
<feature type="domain" description="Borealin N-terminal" evidence="2">
    <location>
        <begin position="56"/>
        <end position="110"/>
    </location>
</feature>
<sequence>MPPRNSTNRKSSESVPSTSLHNMSSPAKSIQKNPSPKSPKKSGLNRVQKTGLTQLQKRALIENLQLEITERARRLRAQYALQAQGLRTRIEIRINRIPVALRNVQMGDLLLKYSEASKKDNSCYSRIELKSPSKNHLQPALRACPIPQRGTKRMSNAILTDKENNHDLGNTPKRSRRSPYQNSPSRIPASQVLSPRSANSRLHSQSPVRLAPPEKPGSAYSISPQKPNLKATTVGSTTVSRNVASKVDPKRKPPATQKSGIDSSRGTGRGKRLPATSTALRSGRGRISVVSQNSNSSSNTVRKILPVRKPPLKEKQAQNKRGVIGTIKAIGGQRKPTTDKAPADTTSGRVLRKRK</sequence>
<dbReference type="Pfam" id="PF10444">
    <property type="entry name" value="Nbl1_Borealin_N"/>
    <property type="match status" value="1"/>
</dbReference>
<dbReference type="AlphaFoldDB" id="A0A420ILI9"/>
<organism evidence="3 4">
    <name type="scientific">Golovinomyces cichoracearum</name>
    <dbReference type="NCBI Taxonomy" id="62708"/>
    <lineage>
        <taxon>Eukaryota</taxon>
        <taxon>Fungi</taxon>
        <taxon>Dikarya</taxon>
        <taxon>Ascomycota</taxon>
        <taxon>Pezizomycotina</taxon>
        <taxon>Leotiomycetes</taxon>
        <taxon>Erysiphales</taxon>
        <taxon>Erysiphaceae</taxon>
        <taxon>Golovinomyces</taxon>
    </lineage>
</organism>
<evidence type="ECO:0000313" key="4">
    <source>
        <dbReference type="Proteomes" id="UP000285326"/>
    </source>
</evidence>
<feature type="region of interest" description="Disordered" evidence="1">
    <location>
        <begin position="159"/>
        <end position="355"/>
    </location>
</feature>
<evidence type="ECO:0000259" key="2">
    <source>
        <dbReference type="Pfam" id="PF10444"/>
    </source>
</evidence>
<name>A0A420ILI9_9PEZI</name>
<gene>
    <name evidence="3" type="ORF">GcM1_234076</name>
</gene>
<feature type="compositionally biased region" description="Low complexity" evidence="1">
    <location>
        <begin position="288"/>
        <end position="301"/>
    </location>
</feature>
<proteinExistence type="predicted"/>
<dbReference type="EMBL" id="MCBS01023438">
    <property type="protein sequence ID" value="RKF75392.1"/>
    <property type="molecule type" value="Genomic_DNA"/>
</dbReference>
<reference evidence="3 4" key="1">
    <citation type="journal article" date="2018" name="BMC Genomics">
        <title>Comparative genome analyses reveal sequence features reflecting distinct modes of host-adaptation between dicot and monocot powdery mildew.</title>
        <authorList>
            <person name="Wu Y."/>
            <person name="Ma X."/>
            <person name="Pan Z."/>
            <person name="Kale S.D."/>
            <person name="Song Y."/>
            <person name="King H."/>
            <person name="Zhang Q."/>
            <person name="Presley C."/>
            <person name="Deng X."/>
            <person name="Wei C.I."/>
            <person name="Xiao S."/>
        </authorList>
    </citation>
    <scope>NUCLEOTIDE SEQUENCE [LARGE SCALE GENOMIC DNA]</scope>
    <source>
        <strain evidence="3">UMSG1</strain>
    </source>
</reference>
<feature type="compositionally biased region" description="Polar residues" evidence="1">
    <location>
        <begin position="256"/>
        <end position="266"/>
    </location>
</feature>
<evidence type="ECO:0000256" key="1">
    <source>
        <dbReference type="SAM" id="MobiDB-lite"/>
    </source>
</evidence>
<comment type="caution">
    <text evidence="3">The sequence shown here is derived from an EMBL/GenBank/DDBJ whole genome shotgun (WGS) entry which is preliminary data.</text>
</comment>
<feature type="compositionally biased region" description="Polar residues" evidence="1">
    <location>
        <begin position="220"/>
        <end position="243"/>
    </location>
</feature>
<dbReference type="InterPro" id="IPR018851">
    <property type="entry name" value="Borealin_N"/>
</dbReference>
<feature type="compositionally biased region" description="Polar residues" evidence="1">
    <location>
        <begin position="191"/>
        <end position="207"/>
    </location>
</feature>
<evidence type="ECO:0000313" key="3">
    <source>
        <dbReference type="EMBL" id="RKF75392.1"/>
    </source>
</evidence>
<feature type="region of interest" description="Disordered" evidence="1">
    <location>
        <begin position="1"/>
        <end position="45"/>
    </location>
</feature>
<feature type="compositionally biased region" description="Polar residues" evidence="1">
    <location>
        <begin position="1"/>
        <end position="33"/>
    </location>
</feature>